<keyword evidence="6 9" id="KW-0689">Ribosomal protein</keyword>
<evidence type="ECO:0000313" key="11">
    <source>
        <dbReference type="EMBL" id="MDO8168182.1"/>
    </source>
</evidence>
<dbReference type="Pfam" id="PF00687">
    <property type="entry name" value="Ribosomal_L1"/>
    <property type="match status" value="1"/>
</dbReference>
<dbReference type="NCBIfam" id="TIGR01169">
    <property type="entry name" value="rplA_bact"/>
    <property type="match status" value="1"/>
</dbReference>
<dbReference type="Gene3D" id="3.40.50.790">
    <property type="match status" value="1"/>
</dbReference>
<dbReference type="InterPro" id="IPR023673">
    <property type="entry name" value="Ribosomal_uL1_CS"/>
</dbReference>
<dbReference type="GO" id="GO:0005840">
    <property type="term" value="C:ribosome"/>
    <property type="evidence" value="ECO:0007669"/>
    <property type="project" value="UniProtKB-KW"/>
</dbReference>
<evidence type="ECO:0000256" key="9">
    <source>
        <dbReference type="HAMAP-Rule" id="MF_01318"/>
    </source>
</evidence>
<evidence type="ECO:0000256" key="7">
    <source>
        <dbReference type="ARBA" id="ARBA00023274"/>
    </source>
</evidence>
<comment type="function">
    <text evidence="9">Binds directly to 23S rRNA. The L1 stalk is quite mobile in the ribosome, and is involved in E site tRNA release.</text>
</comment>
<keyword evidence="3 9" id="KW-0699">rRNA-binding</keyword>
<dbReference type="Proteomes" id="UP001172036">
    <property type="component" value="Unassembled WGS sequence"/>
</dbReference>
<evidence type="ECO:0000256" key="8">
    <source>
        <dbReference type="ARBA" id="ARBA00035241"/>
    </source>
</evidence>
<dbReference type="PIRSF" id="PIRSF002155">
    <property type="entry name" value="Ribosomal_L1"/>
    <property type="match status" value="1"/>
</dbReference>
<evidence type="ECO:0000256" key="10">
    <source>
        <dbReference type="RuleBase" id="RU000659"/>
    </source>
</evidence>
<dbReference type="PROSITE" id="PS01199">
    <property type="entry name" value="RIBOSOMAL_L1"/>
    <property type="match status" value="1"/>
</dbReference>
<keyword evidence="9" id="KW-0820">tRNA-binding</keyword>
<evidence type="ECO:0000256" key="5">
    <source>
        <dbReference type="ARBA" id="ARBA00022884"/>
    </source>
</evidence>
<evidence type="ECO:0000256" key="1">
    <source>
        <dbReference type="ARBA" id="ARBA00010531"/>
    </source>
</evidence>
<reference evidence="11 12" key="1">
    <citation type="journal article" date="2023" name="Int. J. Syst. Evol. Microbiol.">
        <title>The observation of taxonomic boundaries for the 16SrII and 16SrXXV phytoplasmas using genome-based delimitation.</title>
        <authorList>
            <person name="Rodrigues Jardim B."/>
            <person name="Tran-Nguyen L.T.T."/>
            <person name="Gambley C."/>
            <person name="Al-Sadi A.M."/>
            <person name="Al-Subhi A.M."/>
            <person name="Foissac X."/>
            <person name="Salar P."/>
            <person name="Cai H."/>
            <person name="Yang J.Y."/>
            <person name="Davis R."/>
            <person name="Jones L."/>
            <person name="Rodoni B."/>
            <person name="Constable F.E."/>
        </authorList>
    </citation>
    <scope>NUCLEOTIDE SEQUENCE [LARGE SCALE GENOMIC DNA]</scope>
    <source>
        <strain evidence="11">BAWM-155c</strain>
    </source>
</reference>
<proteinExistence type="inferred from homology"/>
<keyword evidence="5 9" id="KW-0694">RNA-binding</keyword>
<dbReference type="InterPro" id="IPR016095">
    <property type="entry name" value="Ribosomal_uL1_3-a/b-sand"/>
</dbReference>
<protein>
    <recommendedName>
        <fullName evidence="8 9">Large ribosomal subunit protein uL1</fullName>
    </recommendedName>
</protein>
<keyword evidence="4 9" id="KW-0810">Translation regulation</keyword>
<dbReference type="InterPro" id="IPR023674">
    <property type="entry name" value="Ribosomal_uL1-like"/>
</dbReference>
<gene>
    <name evidence="9 11" type="primary">rplA</name>
    <name evidence="11" type="ORF">OC680_01665</name>
</gene>
<evidence type="ECO:0000256" key="6">
    <source>
        <dbReference type="ARBA" id="ARBA00022980"/>
    </source>
</evidence>
<dbReference type="CDD" id="cd00403">
    <property type="entry name" value="Ribosomal_L1"/>
    <property type="match status" value="1"/>
</dbReference>
<organism evidence="11 12">
    <name type="scientific">Candidatus Phytoplasma melaleucae</name>
    <dbReference type="NCBI Taxonomy" id="2982630"/>
    <lineage>
        <taxon>Bacteria</taxon>
        <taxon>Bacillati</taxon>
        <taxon>Mycoplasmatota</taxon>
        <taxon>Mollicutes</taxon>
        <taxon>Acholeplasmatales</taxon>
        <taxon>Acholeplasmataceae</taxon>
        <taxon>Candidatus Phytoplasma</taxon>
    </lineage>
</organism>
<dbReference type="HAMAP" id="MF_01318_B">
    <property type="entry name" value="Ribosomal_uL1_B"/>
    <property type="match status" value="1"/>
</dbReference>
<accession>A0ABT9DDS3</accession>
<evidence type="ECO:0000256" key="2">
    <source>
        <dbReference type="ARBA" id="ARBA00022491"/>
    </source>
</evidence>
<evidence type="ECO:0000256" key="4">
    <source>
        <dbReference type="ARBA" id="ARBA00022845"/>
    </source>
</evidence>
<evidence type="ECO:0000313" key="12">
    <source>
        <dbReference type="Proteomes" id="UP001172036"/>
    </source>
</evidence>
<comment type="subunit">
    <text evidence="9">Part of the 50S ribosomal subunit.</text>
</comment>
<dbReference type="RefSeq" id="WP_304515386.1">
    <property type="nucleotide sequence ID" value="NZ_JAOSID010000006.1"/>
</dbReference>
<name>A0ABT9DDS3_9MOLU</name>
<keyword evidence="7 9" id="KW-0687">Ribonucleoprotein</keyword>
<dbReference type="SUPFAM" id="SSF56808">
    <property type="entry name" value="Ribosomal protein L1"/>
    <property type="match status" value="1"/>
</dbReference>
<dbReference type="PANTHER" id="PTHR36427:SF3">
    <property type="entry name" value="LARGE RIBOSOMAL SUBUNIT PROTEIN UL1M"/>
    <property type="match status" value="1"/>
</dbReference>
<dbReference type="PANTHER" id="PTHR36427">
    <property type="entry name" value="54S RIBOSOMAL PROTEIN L1, MITOCHONDRIAL"/>
    <property type="match status" value="1"/>
</dbReference>
<dbReference type="InterPro" id="IPR005878">
    <property type="entry name" value="Ribosom_uL1_bac-type"/>
</dbReference>
<dbReference type="EMBL" id="JAOSID010000006">
    <property type="protein sequence ID" value="MDO8168182.1"/>
    <property type="molecule type" value="Genomic_DNA"/>
</dbReference>
<comment type="caution">
    <text evidence="11">The sequence shown here is derived from an EMBL/GenBank/DDBJ whole genome shotgun (WGS) entry which is preliminary data.</text>
</comment>
<comment type="function">
    <text evidence="9">Protein L1 is also a translational repressor protein, it controls the translation of the L11 operon by binding to its mRNA.</text>
</comment>
<sequence>MKRSKKYLSMCQMINFHKLYAFTDAIELVKKTQITQFDSTVECNFALNLNTKQLEQNLRGALVLPHGSGKKLKVAVLAKGGQAKEAKEAKADYIGDQDLIDKITANWLEFDVLVATPELMSGISKLGRILGPKGLMPNPKLGTVTNEIFKIVQEIKKGRIEYKTDKAGNLHTILGKVSFSLDQLIDNFKFLYEHLLSIKPKTVKGNFIKNVTLSSTMSPGIKVDCISIR</sequence>
<dbReference type="InterPro" id="IPR028364">
    <property type="entry name" value="Ribosomal_uL1/biogenesis"/>
</dbReference>
<keyword evidence="2 9" id="KW-0678">Repressor</keyword>
<dbReference type="Gene3D" id="3.30.190.20">
    <property type="match status" value="1"/>
</dbReference>
<comment type="similarity">
    <text evidence="1 9 10">Belongs to the universal ribosomal protein uL1 family.</text>
</comment>
<evidence type="ECO:0000256" key="3">
    <source>
        <dbReference type="ARBA" id="ARBA00022730"/>
    </source>
</evidence>
<dbReference type="InterPro" id="IPR002143">
    <property type="entry name" value="Ribosomal_uL1"/>
</dbReference>
<keyword evidence="12" id="KW-1185">Reference proteome</keyword>